<dbReference type="Proteomes" id="UP001642464">
    <property type="component" value="Unassembled WGS sequence"/>
</dbReference>
<evidence type="ECO:0000313" key="3">
    <source>
        <dbReference type="Proteomes" id="UP001642464"/>
    </source>
</evidence>
<comment type="caution">
    <text evidence="2">The sequence shown here is derived from an EMBL/GenBank/DDBJ whole genome shotgun (WGS) entry which is preliminary data.</text>
</comment>
<feature type="compositionally biased region" description="Low complexity" evidence="1">
    <location>
        <begin position="1"/>
        <end position="11"/>
    </location>
</feature>
<feature type="region of interest" description="Disordered" evidence="1">
    <location>
        <begin position="1"/>
        <end position="26"/>
    </location>
</feature>
<evidence type="ECO:0000256" key="1">
    <source>
        <dbReference type="SAM" id="MobiDB-lite"/>
    </source>
</evidence>
<gene>
    <name evidence="2" type="ORF">SCF082_LOCUS25059</name>
</gene>
<keyword evidence="3" id="KW-1185">Reference proteome</keyword>
<sequence length="226" mass="25349">MGKTTQTTKTTKTARRVQSSRDGDSRRLQEVLLQRPATGASTRLLKADLSALRRFRGKACPHFGKRGVVEFFAERGGDAPSGAARPATWAPPRFNKYAGWVEWRNAIFLWVNAMGGSFDNAFAKGGQHISWYVGGANPTERSPIVQRLLSLKRDTQVILFIRPRATDPYINCGPCNYVAHNPRKKGFEFTWSLKDFNSLQKSEAFKEIMMATQPASAARARVRKWA</sequence>
<evidence type="ECO:0000313" key="2">
    <source>
        <dbReference type="EMBL" id="CAK9043995.1"/>
    </source>
</evidence>
<dbReference type="EMBL" id="CAXAMM010018713">
    <property type="protein sequence ID" value="CAK9043995.1"/>
    <property type="molecule type" value="Genomic_DNA"/>
</dbReference>
<name>A0ABP0LXM4_9DINO</name>
<proteinExistence type="predicted"/>
<accession>A0ABP0LXM4</accession>
<reference evidence="2 3" key="1">
    <citation type="submission" date="2024-02" db="EMBL/GenBank/DDBJ databases">
        <authorList>
            <person name="Chen Y."/>
            <person name="Shah S."/>
            <person name="Dougan E. K."/>
            <person name="Thang M."/>
            <person name="Chan C."/>
        </authorList>
    </citation>
    <scope>NUCLEOTIDE SEQUENCE [LARGE SCALE GENOMIC DNA]</scope>
</reference>
<protein>
    <submittedName>
        <fullName evidence="2">Chloroplastic</fullName>
    </submittedName>
</protein>
<organism evidence="2 3">
    <name type="scientific">Durusdinium trenchii</name>
    <dbReference type="NCBI Taxonomy" id="1381693"/>
    <lineage>
        <taxon>Eukaryota</taxon>
        <taxon>Sar</taxon>
        <taxon>Alveolata</taxon>
        <taxon>Dinophyceae</taxon>
        <taxon>Suessiales</taxon>
        <taxon>Symbiodiniaceae</taxon>
        <taxon>Durusdinium</taxon>
    </lineage>
</organism>